<evidence type="ECO:0000256" key="1">
    <source>
        <dbReference type="SAM" id="Phobius"/>
    </source>
</evidence>
<reference evidence="2 3" key="1">
    <citation type="journal article" date="2021" name="Elife">
        <title>Chloroplast acquisition without the gene transfer in kleptoplastic sea slugs, Plakobranchus ocellatus.</title>
        <authorList>
            <person name="Maeda T."/>
            <person name="Takahashi S."/>
            <person name="Yoshida T."/>
            <person name="Shimamura S."/>
            <person name="Takaki Y."/>
            <person name="Nagai Y."/>
            <person name="Toyoda A."/>
            <person name="Suzuki Y."/>
            <person name="Arimoto A."/>
            <person name="Ishii H."/>
            <person name="Satoh N."/>
            <person name="Nishiyama T."/>
            <person name="Hasebe M."/>
            <person name="Maruyama T."/>
            <person name="Minagawa J."/>
            <person name="Obokata J."/>
            <person name="Shigenobu S."/>
        </authorList>
    </citation>
    <scope>NUCLEOTIDE SEQUENCE [LARGE SCALE GENOMIC DNA]</scope>
</reference>
<feature type="transmembrane region" description="Helical" evidence="1">
    <location>
        <begin position="38"/>
        <end position="57"/>
    </location>
</feature>
<gene>
    <name evidence="2" type="ORF">ElyMa_003922500</name>
</gene>
<evidence type="ECO:0000313" key="3">
    <source>
        <dbReference type="Proteomes" id="UP000762676"/>
    </source>
</evidence>
<comment type="caution">
    <text evidence="2">The sequence shown here is derived from an EMBL/GenBank/DDBJ whole genome shotgun (WGS) entry which is preliminary data.</text>
</comment>
<dbReference type="AlphaFoldDB" id="A0AAV4FPX4"/>
<dbReference type="Proteomes" id="UP000762676">
    <property type="component" value="Unassembled WGS sequence"/>
</dbReference>
<accession>A0AAV4FPX4</accession>
<sequence>MESLYGILPTKQSALNITELLLFPVFKKPKQIQIGFKVLYLVKVVVVVVVVVVVAAAAAAAAAAAVVVVAAAAVVVVAANEISK</sequence>
<organism evidence="2 3">
    <name type="scientific">Elysia marginata</name>
    <dbReference type="NCBI Taxonomy" id="1093978"/>
    <lineage>
        <taxon>Eukaryota</taxon>
        <taxon>Metazoa</taxon>
        <taxon>Spiralia</taxon>
        <taxon>Lophotrochozoa</taxon>
        <taxon>Mollusca</taxon>
        <taxon>Gastropoda</taxon>
        <taxon>Heterobranchia</taxon>
        <taxon>Euthyneura</taxon>
        <taxon>Panpulmonata</taxon>
        <taxon>Sacoglossa</taxon>
        <taxon>Placobranchoidea</taxon>
        <taxon>Plakobranchidae</taxon>
        <taxon>Elysia</taxon>
    </lineage>
</organism>
<name>A0AAV4FPX4_9GAST</name>
<feature type="transmembrane region" description="Helical" evidence="1">
    <location>
        <begin position="63"/>
        <end position="82"/>
    </location>
</feature>
<evidence type="ECO:0000313" key="2">
    <source>
        <dbReference type="EMBL" id="GFR75532.1"/>
    </source>
</evidence>
<keyword evidence="1" id="KW-1133">Transmembrane helix</keyword>
<dbReference type="EMBL" id="BMAT01007972">
    <property type="protein sequence ID" value="GFR75532.1"/>
    <property type="molecule type" value="Genomic_DNA"/>
</dbReference>
<protein>
    <submittedName>
        <fullName evidence="2">Uncharacterized protein</fullName>
    </submittedName>
</protein>
<keyword evidence="3" id="KW-1185">Reference proteome</keyword>
<keyword evidence="1" id="KW-0472">Membrane</keyword>
<keyword evidence="1" id="KW-0812">Transmembrane</keyword>
<proteinExistence type="predicted"/>